<dbReference type="GeneID" id="63856045"/>
<organism evidence="1 2">
    <name type="scientific">Cucurbitaria berberidis CBS 394.84</name>
    <dbReference type="NCBI Taxonomy" id="1168544"/>
    <lineage>
        <taxon>Eukaryota</taxon>
        <taxon>Fungi</taxon>
        <taxon>Dikarya</taxon>
        <taxon>Ascomycota</taxon>
        <taxon>Pezizomycotina</taxon>
        <taxon>Dothideomycetes</taxon>
        <taxon>Pleosporomycetidae</taxon>
        <taxon>Pleosporales</taxon>
        <taxon>Pleosporineae</taxon>
        <taxon>Cucurbitariaceae</taxon>
        <taxon>Cucurbitaria</taxon>
    </lineage>
</organism>
<reference evidence="1" key="1">
    <citation type="submission" date="2020-01" db="EMBL/GenBank/DDBJ databases">
        <authorList>
            <consortium name="DOE Joint Genome Institute"/>
            <person name="Haridas S."/>
            <person name="Albert R."/>
            <person name="Binder M."/>
            <person name="Bloem J."/>
            <person name="Labutti K."/>
            <person name="Salamov A."/>
            <person name="Andreopoulos B."/>
            <person name="Baker S.E."/>
            <person name="Barry K."/>
            <person name="Bills G."/>
            <person name="Bluhm B.H."/>
            <person name="Cannon C."/>
            <person name="Castanera R."/>
            <person name="Culley D.E."/>
            <person name="Daum C."/>
            <person name="Ezra D."/>
            <person name="Gonzalez J.B."/>
            <person name="Henrissat B."/>
            <person name="Kuo A."/>
            <person name="Liang C."/>
            <person name="Lipzen A."/>
            <person name="Lutzoni F."/>
            <person name="Magnuson J."/>
            <person name="Mondo S."/>
            <person name="Nolan M."/>
            <person name="Ohm R."/>
            <person name="Pangilinan J."/>
            <person name="Park H.-J."/>
            <person name="Ramirez L."/>
            <person name="Alfaro M."/>
            <person name="Sun H."/>
            <person name="Tritt A."/>
            <person name="Yoshinaga Y."/>
            <person name="Zwiers L.-H."/>
            <person name="Turgeon B.G."/>
            <person name="Goodwin S.B."/>
            <person name="Spatafora J.W."/>
            <person name="Crous P.W."/>
            <person name="Grigoriev I.V."/>
        </authorList>
    </citation>
    <scope>NUCLEOTIDE SEQUENCE</scope>
    <source>
        <strain evidence="1">CBS 394.84</strain>
    </source>
</reference>
<evidence type="ECO:0000313" key="1">
    <source>
        <dbReference type="EMBL" id="KAF1849374.1"/>
    </source>
</evidence>
<name>A0A9P4GPV4_9PLEO</name>
<dbReference type="Proteomes" id="UP000800039">
    <property type="component" value="Unassembled WGS sequence"/>
</dbReference>
<protein>
    <submittedName>
        <fullName evidence="1">Uncharacterized protein</fullName>
    </submittedName>
</protein>
<dbReference type="OrthoDB" id="21214at2759"/>
<dbReference type="RefSeq" id="XP_040791937.1">
    <property type="nucleotide sequence ID" value="XM_040938788.1"/>
</dbReference>
<keyword evidence="2" id="KW-1185">Reference proteome</keyword>
<dbReference type="AlphaFoldDB" id="A0A9P4GPV4"/>
<dbReference type="EMBL" id="ML976615">
    <property type="protein sequence ID" value="KAF1849374.1"/>
    <property type="molecule type" value="Genomic_DNA"/>
</dbReference>
<evidence type="ECO:0000313" key="2">
    <source>
        <dbReference type="Proteomes" id="UP000800039"/>
    </source>
</evidence>
<comment type="caution">
    <text evidence="1">The sequence shown here is derived from an EMBL/GenBank/DDBJ whole genome shotgun (WGS) entry which is preliminary data.</text>
</comment>
<proteinExistence type="predicted"/>
<accession>A0A9P4GPV4</accession>
<gene>
    <name evidence="1" type="ORF">K460DRAFT_89874</name>
</gene>
<sequence length="269" mass="30472">MSTAIALQDMGTSQNGEKGTIRHRTISKSHTKSSISSEDDLWIDTPHDTECSKLPLDTRPLAPTAVYWISPHGLLTKKITVLDLTKDMSVSYSGMTNEYKEEVKKTLKDHSFSPAITCHRNNWLGLKYNVTDDQDNNIAHWSHHWTSVGEAILTFADNSPHSSHPISLRNKRWGLRTESFVLDSVPYFWEMDSLWHSKNMTLYRVVGSEEHHKKTEVAKYAQKWWGSFVTGGTLVVDEKALDGVVACLSLVVVLKKKRQRAAERHNGAE</sequence>